<protein>
    <submittedName>
        <fullName evidence="2">DUF2067 domain-containing protein</fullName>
    </submittedName>
</protein>
<evidence type="ECO:0000313" key="1">
    <source>
        <dbReference type="EMBL" id="HGQ35375.1"/>
    </source>
</evidence>
<name>A0A7C4NKV1_9CREN</name>
<reference evidence="2" key="1">
    <citation type="journal article" date="2020" name="mSystems">
        <title>Genome- and Community-Level Interaction Insights into Carbon Utilization and Element Cycling Functions of Hydrothermarchaeota in Hydrothermal Sediment.</title>
        <authorList>
            <person name="Zhou Z."/>
            <person name="Liu Y."/>
            <person name="Xu W."/>
            <person name="Pan J."/>
            <person name="Luo Z.H."/>
            <person name="Li M."/>
        </authorList>
    </citation>
    <scope>NUCLEOTIDE SEQUENCE [LARGE SCALE GENOMIC DNA]</scope>
    <source>
        <strain evidence="2">SpSt-637</strain>
        <strain evidence="1">SpSt-667</strain>
    </source>
</reference>
<evidence type="ECO:0000313" key="2">
    <source>
        <dbReference type="EMBL" id="HGQ64525.1"/>
    </source>
</evidence>
<comment type="caution">
    <text evidence="2">The sequence shown here is derived from an EMBL/GenBank/DDBJ whole genome shotgun (WGS) entry which is preliminary data.</text>
</comment>
<dbReference type="Pfam" id="PF09840">
    <property type="entry name" value="DUF2067"/>
    <property type="match status" value="1"/>
</dbReference>
<sequence length="206" mass="23212">MPKPSGVYVEKTYTYPCPNTSICLEILQKIDEELSLEADLYAEFKLNKLVFKLMGLEPNVQSALVKLREFLTLYVSSKASPRRGIEANVIAKHVKRTVPLDVLAVVIRRILGVSAEVKGSTIYSDTDLETLLNIARKVAESYQRIELMSIPSSLKKLLVSAEAIYNVDHREVLEILRNAQLIDEDNELKAPWIQVLTELEGLLELS</sequence>
<organism evidence="2">
    <name type="scientific">Ignisphaera aggregans</name>
    <dbReference type="NCBI Taxonomy" id="334771"/>
    <lineage>
        <taxon>Archaea</taxon>
        <taxon>Thermoproteota</taxon>
        <taxon>Thermoprotei</taxon>
        <taxon>Desulfurococcales</taxon>
        <taxon>Desulfurococcaceae</taxon>
        <taxon>Ignisphaera</taxon>
    </lineage>
</organism>
<dbReference type="EMBL" id="DTBD01000039">
    <property type="protein sequence ID" value="HGQ64525.1"/>
    <property type="molecule type" value="Genomic_DNA"/>
</dbReference>
<gene>
    <name evidence="2" type="ORF">ENU08_04700</name>
    <name evidence="1" type="ORF">ENU41_01680</name>
</gene>
<dbReference type="InterPro" id="IPR019202">
    <property type="entry name" value="DUF2067"/>
</dbReference>
<accession>A0A7C4NKV1</accession>
<dbReference type="EMBL" id="DTCK01000010">
    <property type="protein sequence ID" value="HGQ35375.1"/>
    <property type="molecule type" value="Genomic_DNA"/>
</dbReference>
<proteinExistence type="predicted"/>
<dbReference type="AlphaFoldDB" id="A0A7C4NKV1"/>